<keyword evidence="8" id="KW-0406">Ion transport</keyword>
<evidence type="ECO:0000256" key="3">
    <source>
        <dbReference type="ARBA" id="ARBA00022452"/>
    </source>
</evidence>
<organism evidence="18 19">
    <name type="scientific">Modicisalibacter tunisiensis</name>
    <dbReference type="NCBI Taxonomy" id="390637"/>
    <lineage>
        <taxon>Bacteria</taxon>
        <taxon>Pseudomonadati</taxon>
        <taxon>Pseudomonadota</taxon>
        <taxon>Gammaproteobacteria</taxon>
        <taxon>Oceanospirillales</taxon>
        <taxon>Halomonadaceae</taxon>
        <taxon>Modicisalibacter</taxon>
    </lineage>
</organism>
<evidence type="ECO:0000256" key="10">
    <source>
        <dbReference type="ARBA" id="ARBA00023136"/>
    </source>
</evidence>
<evidence type="ECO:0000256" key="8">
    <source>
        <dbReference type="ARBA" id="ARBA00023065"/>
    </source>
</evidence>
<evidence type="ECO:0000313" key="19">
    <source>
        <dbReference type="Proteomes" id="UP001319883"/>
    </source>
</evidence>
<feature type="domain" description="TonB-dependent receptor plug" evidence="17">
    <location>
        <begin position="52"/>
        <end position="162"/>
    </location>
</feature>
<evidence type="ECO:0000256" key="1">
    <source>
        <dbReference type="ARBA" id="ARBA00004571"/>
    </source>
</evidence>
<keyword evidence="11 12" id="KW-0998">Cell outer membrane</keyword>
<sequence>MPHRLLVRTFILSACGLGLAPCVAVAVESRSATQPDTDVITVTAPRLARELYATPAAVSVIDRETIARGQQRVRLDESLAGVPGLYLQNRYNFAQGERVSIRGFGARTPWGVRGITVMVDGIPYTLPDGQAQLDAIDLDSAETVEVIRGPAAVQYGNAAGGVIDVTTASGESDPGSAIRVETGSDGYRKLSVQNGGVEGPWSHHVSASAMDYDGYREHSAARKYLLNAKLSRELGDDRRVTAILNLLDSPFAEDPGGKTLESVADDRFAAMDTRGYYDYSPVDIDSGQEVDQQVIGLQYEDLSAGPGALTLKGFYLHRDYQQQLAFAGGDRDVTDVQNYIAYDRDYYGGSAEYRQSLTLAGRPFRYMAGVDVARQVDDRHSDDVLIDGEHVRRSQDETQTATSLGVFAQGDLDLTERWTLSLGTRYDRARFDIDDHHLGDGDDSGDRTFGQWSGSAGLSFQYRPDHQFYLATGTAYETPTFSEFANPDGGGFNPAIEPQTAWNREVGLRGTFDNGLDYDVAVFSTRVRDSLVAYENAAGKSYYRNAGKSTREGIEAQLGWQFTPNWRVDSALTLARYEFDDYRVDGQDFDGNRIPGVPERTWVNRLSWQGFDRRFATLETRYIGSMVADDANEVAIDDVWLVDLRAGDGWALGGDTVLEAYAGVRNLFDREHYANVIINASHERYYDPAPGRTVYAGVGIEF</sequence>
<evidence type="ECO:0000259" key="16">
    <source>
        <dbReference type="Pfam" id="PF00593"/>
    </source>
</evidence>
<proteinExistence type="inferred from homology"/>
<dbReference type="InterPro" id="IPR036942">
    <property type="entry name" value="Beta-barrel_TonB_sf"/>
</dbReference>
<dbReference type="PROSITE" id="PS52016">
    <property type="entry name" value="TONB_DEPENDENT_REC_3"/>
    <property type="match status" value="1"/>
</dbReference>
<comment type="subcellular location">
    <subcellularLocation>
        <location evidence="1 12">Cell outer membrane</location>
        <topology evidence="1 12">Multi-pass membrane protein</topology>
    </subcellularLocation>
</comment>
<evidence type="ECO:0000256" key="5">
    <source>
        <dbReference type="ARBA" id="ARBA00022692"/>
    </source>
</evidence>
<evidence type="ECO:0000259" key="17">
    <source>
        <dbReference type="Pfam" id="PF07715"/>
    </source>
</evidence>
<dbReference type="PANTHER" id="PTHR32552">
    <property type="entry name" value="FERRICHROME IRON RECEPTOR-RELATED"/>
    <property type="match status" value="1"/>
</dbReference>
<dbReference type="InterPro" id="IPR000531">
    <property type="entry name" value="Beta-barrel_TonB"/>
</dbReference>
<reference evidence="18 19" key="1">
    <citation type="submission" date="2021-05" db="EMBL/GenBank/DDBJ databases">
        <title>Petroleum and Energy Research Collection (APPE): ex situ preservation of microbial diversity associated with the oil industry and exploitation of its biotechnological potential.</title>
        <authorList>
            <person name="Paixao C.T.M."/>
            <person name="Gomes M.B."/>
            <person name="Oliveira V.M."/>
        </authorList>
    </citation>
    <scope>NUCLEOTIDE SEQUENCE [LARGE SCALE GENOMIC DNA]</scope>
    <source>
        <strain evidence="18 19">LIT2</strain>
    </source>
</reference>
<dbReference type="InterPro" id="IPR037066">
    <property type="entry name" value="Plug_dom_sf"/>
</dbReference>
<keyword evidence="2 12" id="KW-0813">Transport</keyword>
<evidence type="ECO:0000256" key="15">
    <source>
        <dbReference type="SAM" id="SignalP"/>
    </source>
</evidence>
<feature type="chain" id="PRO_5046033251" evidence="15">
    <location>
        <begin position="27"/>
        <end position="702"/>
    </location>
</feature>
<evidence type="ECO:0000256" key="6">
    <source>
        <dbReference type="ARBA" id="ARBA00022729"/>
    </source>
</evidence>
<evidence type="ECO:0000256" key="13">
    <source>
        <dbReference type="PROSITE-ProRule" id="PRU10144"/>
    </source>
</evidence>
<dbReference type="RefSeq" id="WP_224420415.1">
    <property type="nucleotide sequence ID" value="NZ_JAGXFD010000001.1"/>
</dbReference>
<evidence type="ECO:0000256" key="7">
    <source>
        <dbReference type="ARBA" id="ARBA00023004"/>
    </source>
</evidence>
<dbReference type="InterPro" id="IPR012910">
    <property type="entry name" value="Plug_dom"/>
</dbReference>
<evidence type="ECO:0000256" key="9">
    <source>
        <dbReference type="ARBA" id="ARBA00023077"/>
    </source>
</evidence>
<keyword evidence="18" id="KW-0675">Receptor</keyword>
<comment type="similarity">
    <text evidence="12 14">Belongs to the TonB-dependent receptor family.</text>
</comment>
<evidence type="ECO:0000256" key="14">
    <source>
        <dbReference type="RuleBase" id="RU003357"/>
    </source>
</evidence>
<name>A0ABS7WWN0_9GAMM</name>
<evidence type="ECO:0000256" key="4">
    <source>
        <dbReference type="ARBA" id="ARBA00022496"/>
    </source>
</evidence>
<gene>
    <name evidence="18" type="ORF">KGQ91_04850</name>
</gene>
<keyword evidence="7" id="KW-0408">Iron</keyword>
<evidence type="ECO:0000256" key="11">
    <source>
        <dbReference type="ARBA" id="ARBA00023237"/>
    </source>
</evidence>
<keyword evidence="6 15" id="KW-0732">Signal</keyword>
<feature type="domain" description="TonB-dependent receptor-like beta-barrel" evidence="16">
    <location>
        <begin position="268"/>
        <end position="667"/>
    </location>
</feature>
<dbReference type="Gene3D" id="2.170.130.10">
    <property type="entry name" value="TonB-dependent receptor, plug domain"/>
    <property type="match status" value="1"/>
</dbReference>
<dbReference type="PROSITE" id="PS01156">
    <property type="entry name" value="TONB_DEPENDENT_REC_2"/>
    <property type="match status" value="1"/>
</dbReference>
<evidence type="ECO:0000313" key="18">
    <source>
        <dbReference type="EMBL" id="MBZ9567017.1"/>
    </source>
</evidence>
<keyword evidence="10 12" id="KW-0472">Membrane</keyword>
<dbReference type="SUPFAM" id="SSF56935">
    <property type="entry name" value="Porins"/>
    <property type="match status" value="1"/>
</dbReference>
<protein>
    <submittedName>
        <fullName evidence="18">TonB-dependent receptor</fullName>
    </submittedName>
</protein>
<evidence type="ECO:0000256" key="2">
    <source>
        <dbReference type="ARBA" id="ARBA00022448"/>
    </source>
</evidence>
<dbReference type="Gene3D" id="2.40.170.20">
    <property type="entry name" value="TonB-dependent receptor, beta-barrel domain"/>
    <property type="match status" value="1"/>
</dbReference>
<keyword evidence="5 12" id="KW-0812">Transmembrane</keyword>
<keyword evidence="3 12" id="KW-1134">Transmembrane beta strand</keyword>
<comment type="caution">
    <text evidence="18">The sequence shown here is derived from an EMBL/GenBank/DDBJ whole genome shotgun (WGS) entry which is preliminary data.</text>
</comment>
<dbReference type="EMBL" id="JAGXFD010000001">
    <property type="protein sequence ID" value="MBZ9567017.1"/>
    <property type="molecule type" value="Genomic_DNA"/>
</dbReference>
<dbReference type="InterPro" id="IPR010917">
    <property type="entry name" value="TonB_rcpt_CS"/>
</dbReference>
<keyword evidence="19" id="KW-1185">Reference proteome</keyword>
<dbReference type="Pfam" id="PF07715">
    <property type="entry name" value="Plug"/>
    <property type="match status" value="1"/>
</dbReference>
<dbReference type="InterPro" id="IPR039426">
    <property type="entry name" value="TonB-dep_rcpt-like"/>
</dbReference>
<feature type="signal peptide" evidence="15">
    <location>
        <begin position="1"/>
        <end position="26"/>
    </location>
</feature>
<dbReference type="CDD" id="cd01347">
    <property type="entry name" value="ligand_gated_channel"/>
    <property type="match status" value="1"/>
</dbReference>
<dbReference type="Proteomes" id="UP001319883">
    <property type="component" value="Unassembled WGS sequence"/>
</dbReference>
<keyword evidence="4" id="KW-0410">Iron transport</keyword>
<evidence type="ECO:0000256" key="12">
    <source>
        <dbReference type="PROSITE-ProRule" id="PRU01360"/>
    </source>
</evidence>
<feature type="short sequence motif" description="TonB C-terminal box" evidence="13">
    <location>
        <begin position="685"/>
        <end position="702"/>
    </location>
</feature>
<dbReference type="Pfam" id="PF00593">
    <property type="entry name" value="TonB_dep_Rec_b-barrel"/>
    <property type="match status" value="1"/>
</dbReference>
<keyword evidence="9 14" id="KW-0798">TonB box</keyword>
<accession>A0ABS7WWN0</accession>
<dbReference type="PANTHER" id="PTHR32552:SF68">
    <property type="entry name" value="FERRICHROME OUTER MEMBRANE TRANSPORTER_PHAGE RECEPTOR"/>
    <property type="match status" value="1"/>
</dbReference>